<reference evidence="2 3" key="1">
    <citation type="submission" date="2016-10" db="EMBL/GenBank/DDBJ databases">
        <authorList>
            <person name="de Groot N.N."/>
        </authorList>
    </citation>
    <scope>NUCLEOTIDE SEQUENCE [LARGE SCALE GENOMIC DNA]</scope>
    <source>
        <strain evidence="2 3">CGMCC 4.3143</strain>
    </source>
</reference>
<dbReference type="SUPFAM" id="SSF49899">
    <property type="entry name" value="Concanavalin A-like lectins/glucanases"/>
    <property type="match status" value="1"/>
</dbReference>
<dbReference type="Gene3D" id="2.60.120.200">
    <property type="match status" value="1"/>
</dbReference>
<gene>
    <name evidence="2" type="ORF">SAMN05216377_102239</name>
</gene>
<proteinExistence type="predicted"/>
<evidence type="ECO:0000259" key="1">
    <source>
        <dbReference type="PROSITE" id="PS51762"/>
    </source>
</evidence>
<evidence type="ECO:0000313" key="3">
    <source>
        <dbReference type="Proteomes" id="UP000198967"/>
    </source>
</evidence>
<dbReference type="PROSITE" id="PS51762">
    <property type="entry name" value="GH16_2"/>
    <property type="match status" value="1"/>
</dbReference>
<keyword evidence="2" id="KW-0378">Hydrolase</keyword>
<dbReference type="Proteomes" id="UP000198967">
    <property type="component" value="Unassembled WGS sequence"/>
</dbReference>
<feature type="domain" description="GH16" evidence="1">
    <location>
        <begin position="54"/>
        <end position="243"/>
    </location>
</feature>
<protein>
    <submittedName>
        <fullName evidence="2">Glycosyl hydrolases family 16</fullName>
    </submittedName>
</protein>
<dbReference type="InterPro" id="IPR013320">
    <property type="entry name" value="ConA-like_dom_sf"/>
</dbReference>
<dbReference type="AlphaFoldDB" id="A0A1G7G707"/>
<dbReference type="OrthoDB" id="9809583at2"/>
<dbReference type="EMBL" id="FNBE01000002">
    <property type="protein sequence ID" value="SDE83912.1"/>
    <property type="molecule type" value="Genomic_DNA"/>
</dbReference>
<dbReference type="GO" id="GO:0005975">
    <property type="term" value="P:carbohydrate metabolic process"/>
    <property type="evidence" value="ECO:0007669"/>
    <property type="project" value="InterPro"/>
</dbReference>
<dbReference type="RefSeq" id="WP_093076711.1">
    <property type="nucleotide sequence ID" value="NZ_FNBE01000002.1"/>
</dbReference>
<organism evidence="2 3">
    <name type="scientific">Pseudonocardia oroxyli</name>
    <dbReference type="NCBI Taxonomy" id="366584"/>
    <lineage>
        <taxon>Bacteria</taxon>
        <taxon>Bacillati</taxon>
        <taxon>Actinomycetota</taxon>
        <taxon>Actinomycetes</taxon>
        <taxon>Pseudonocardiales</taxon>
        <taxon>Pseudonocardiaceae</taxon>
        <taxon>Pseudonocardia</taxon>
    </lineage>
</organism>
<accession>A0A1G7G707</accession>
<dbReference type="STRING" id="366584.SAMN05216377_102239"/>
<sequence>MEERFTTLDPARWLPAYLPAWSSRAAAAATYEVGGEDGGGLRLSIPPEHPVWCPDRHDPPLRVSAVQSGNWSGPVGSTRGQQPFREGLTVRETQSELRGLVPHHGTVEVECRARIGPRSMFSAWMIGMEDAPERCGEICLVEVFGTAPRAVGCGIHAFRDPALHEEFAAEPREIDVADFHTYAVDWRPDGVDFRLDGEVVRRSRQSPDYPMLLILGVFDFPAQGPADPRPPELEVRRVTSESH</sequence>
<dbReference type="CDD" id="cd00413">
    <property type="entry name" value="Glyco_hydrolase_16"/>
    <property type="match status" value="1"/>
</dbReference>
<dbReference type="InterPro" id="IPR000757">
    <property type="entry name" value="Beta-glucanase-like"/>
</dbReference>
<keyword evidence="3" id="KW-1185">Reference proteome</keyword>
<name>A0A1G7G707_PSEOR</name>
<evidence type="ECO:0000313" key="2">
    <source>
        <dbReference type="EMBL" id="SDE83912.1"/>
    </source>
</evidence>
<dbReference type="Pfam" id="PF00722">
    <property type="entry name" value="Glyco_hydro_16"/>
    <property type="match status" value="1"/>
</dbReference>
<dbReference type="GO" id="GO:0004553">
    <property type="term" value="F:hydrolase activity, hydrolyzing O-glycosyl compounds"/>
    <property type="evidence" value="ECO:0007669"/>
    <property type="project" value="InterPro"/>
</dbReference>